<feature type="domain" description="Glycoside hydrolase family 31 N-terminal" evidence="6">
    <location>
        <begin position="49"/>
        <end position="154"/>
    </location>
</feature>
<dbReference type="CDD" id="cd14752">
    <property type="entry name" value="GH31_N"/>
    <property type="match status" value="1"/>
</dbReference>
<evidence type="ECO:0000256" key="4">
    <source>
        <dbReference type="RuleBase" id="RU361185"/>
    </source>
</evidence>
<evidence type="ECO:0000256" key="2">
    <source>
        <dbReference type="ARBA" id="ARBA00022801"/>
    </source>
</evidence>
<dbReference type="CAZy" id="GH31">
    <property type="family name" value="Glycoside Hydrolase Family 31"/>
</dbReference>
<dbReference type="EMBL" id="CP000852">
    <property type="protein sequence ID" value="ABW02515.1"/>
    <property type="molecule type" value="Genomic_DNA"/>
</dbReference>
<accession>A8MAD8</accession>
<dbReference type="PANTHER" id="PTHR22762">
    <property type="entry name" value="ALPHA-GLUCOSIDASE"/>
    <property type="match status" value="1"/>
</dbReference>
<dbReference type="AlphaFoldDB" id="A8MAD8"/>
<dbReference type="InterPro" id="IPR030458">
    <property type="entry name" value="Glyco_hydro_31_AS"/>
</dbReference>
<reference evidence="8 9" key="1">
    <citation type="submission" date="2007-10" db="EMBL/GenBank/DDBJ databases">
        <title>Complete sequence of Caldivirga maquilingensis IC-167.</title>
        <authorList>
            <consortium name="US DOE Joint Genome Institute"/>
            <person name="Copeland A."/>
            <person name="Lucas S."/>
            <person name="Lapidus A."/>
            <person name="Barry K."/>
            <person name="Glavina del Rio T."/>
            <person name="Dalin E."/>
            <person name="Tice H."/>
            <person name="Pitluck S."/>
            <person name="Saunders E."/>
            <person name="Brettin T."/>
            <person name="Bruce D."/>
            <person name="Detter J.C."/>
            <person name="Han C."/>
            <person name="Schmutz J."/>
            <person name="Larimer F."/>
            <person name="Land M."/>
            <person name="Hauser L."/>
            <person name="Kyrpides N."/>
            <person name="Ivanova N."/>
            <person name="Biddle J.F."/>
            <person name="Zhang Z."/>
            <person name="Fitz-Gibbon S.T."/>
            <person name="Lowe T.M."/>
            <person name="Saltikov C."/>
            <person name="House C.H."/>
            <person name="Richardson P."/>
        </authorList>
    </citation>
    <scope>NUCLEOTIDE SEQUENCE [LARGE SCALE GENOMIC DNA]</scope>
    <source>
        <strain evidence="9">ATCC 700844 / DSM 13496 / JCM 10307 / IC-167</strain>
    </source>
</reference>
<keyword evidence="3 4" id="KW-0326">Glycosidase</keyword>
<feature type="domain" description="Glycoside hydrolase family 31 TIM barrel" evidence="5">
    <location>
        <begin position="196"/>
        <end position="535"/>
    </location>
</feature>
<dbReference type="Proteomes" id="UP000001137">
    <property type="component" value="Chromosome"/>
</dbReference>
<dbReference type="STRING" id="397948.Cmaq_1692"/>
<keyword evidence="9" id="KW-1185">Reference proteome</keyword>
<dbReference type="InterPro" id="IPR000322">
    <property type="entry name" value="Glyco_hydro_31_TIM"/>
</dbReference>
<dbReference type="InterPro" id="IPR011013">
    <property type="entry name" value="Gal_mutarotase_sf_dom"/>
</dbReference>
<dbReference type="CDD" id="cd06604">
    <property type="entry name" value="GH31_glucosidase_II_MalA"/>
    <property type="match status" value="1"/>
</dbReference>
<evidence type="ECO:0000313" key="9">
    <source>
        <dbReference type="Proteomes" id="UP000001137"/>
    </source>
</evidence>
<dbReference type="InterPro" id="IPR048395">
    <property type="entry name" value="Glyco_hydro_31_C"/>
</dbReference>
<organism evidence="8 9">
    <name type="scientific">Caldivirga maquilingensis (strain ATCC 700844 / DSM 13496 / JCM 10307 / IC-167)</name>
    <dbReference type="NCBI Taxonomy" id="397948"/>
    <lineage>
        <taxon>Archaea</taxon>
        <taxon>Thermoproteota</taxon>
        <taxon>Thermoprotei</taxon>
        <taxon>Thermoproteales</taxon>
        <taxon>Thermoproteaceae</taxon>
        <taxon>Caldivirga</taxon>
    </lineage>
</organism>
<dbReference type="Gene3D" id="3.20.20.80">
    <property type="entry name" value="Glycosidases"/>
    <property type="match status" value="1"/>
</dbReference>
<protein>
    <submittedName>
        <fullName evidence="8">Alpha-glucosidase</fullName>
        <ecNumber evidence="8">3.2.1.20</ecNumber>
    </submittedName>
</protein>
<dbReference type="KEGG" id="cma:Cmaq_1692"/>
<dbReference type="Pfam" id="PF01055">
    <property type="entry name" value="Glyco_hydro_31_2nd"/>
    <property type="match status" value="1"/>
</dbReference>
<dbReference type="InterPro" id="IPR013780">
    <property type="entry name" value="Glyco_hydro_b"/>
</dbReference>
<dbReference type="Gene3D" id="2.60.40.1760">
    <property type="entry name" value="glycosyl hydrolase (family 31)"/>
    <property type="match status" value="1"/>
</dbReference>
<dbReference type="GO" id="GO:0005975">
    <property type="term" value="P:carbohydrate metabolic process"/>
    <property type="evidence" value="ECO:0007669"/>
    <property type="project" value="InterPro"/>
</dbReference>
<proteinExistence type="inferred from homology"/>
<dbReference type="InterPro" id="IPR017853">
    <property type="entry name" value="GH"/>
</dbReference>
<dbReference type="InterPro" id="IPR025887">
    <property type="entry name" value="Glyco_hydro_31_N_dom"/>
</dbReference>
<dbReference type="SUPFAM" id="SSF51011">
    <property type="entry name" value="Glycosyl hydrolase domain"/>
    <property type="match status" value="1"/>
</dbReference>
<dbReference type="Pfam" id="PF13802">
    <property type="entry name" value="Gal_mutarotas_2"/>
    <property type="match status" value="1"/>
</dbReference>
<dbReference type="Gene3D" id="2.60.40.1180">
    <property type="entry name" value="Golgi alpha-mannosidase II"/>
    <property type="match status" value="1"/>
</dbReference>
<feature type="domain" description="Glycosyl hydrolase family 31 C-terminal" evidence="7">
    <location>
        <begin position="543"/>
        <end position="627"/>
    </location>
</feature>
<dbReference type="OrthoDB" id="27033at2157"/>
<keyword evidence="2 4" id="KW-0378">Hydrolase</keyword>
<dbReference type="SUPFAM" id="SSF74650">
    <property type="entry name" value="Galactose mutarotase-like"/>
    <property type="match status" value="1"/>
</dbReference>
<evidence type="ECO:0000259" key="7">
    <source>
        <dbReference type="Pfam" id="PF21365"/>
    </source>
</evidence>
<dbReference type="PANTHER" id="PTHR22762:SF120">
    <property type="entry name" value="HETEROGLYCAN GLUCOSIDASE 1"/>
    <property type="match status" value="1"/>
</dbReference>
<dbReference type="HOGENOM" id="CLU_000631_7_2_2"/>
<evidence type="ECO:0000259" key="5">
    <source>
        <dbReference type="Pfam" id="PF01055"/>
    </source>
</evidence>
<evidence type="ECO:0000313" key="8">
    <source>
        <dbReference type="EMBL" id="ABW02515.1"/>
    </source>
</evidence>
<gene>
    <name evidence="8" type="ordered locus">Cmaq_1692</name>
</gene>
<dbReference type="PROSITE" id="PS00129">
    <property type="entry name" value="GLYCOSYL_HYDROL_F31_1"/>
    <property type="match status" value="1"/>
</dbReference>
<comment type="similarity">
    <text evidence="1 4">Belongs to the glycosyl hydrolase 31 family.</text>
</comment>
<name>A8MAD8_CALMQ</name>
<dbReference type="eggNOG" id="arCOG03663">
    <property type="taxonomic scope" value="Archaea"/>
</dbReference>
<dbReference type="GO" id="GO:0004558">
    <property type="term" value="F:alpha-1,4-glucosidase activity"/>
    <property type="evidence" value="ECO:0007669"/>
    <property type="project" value="UniProtKB-EC"/>
</dbReference>
<evidence type="ECO:0000259" key="6">
    <source>
        <dbReference type="Pfam" id="PF13802"/>
    </source>
</evidence>
<dbReference type="EC" id="3.2.1.20" evidence="8"/>
<dbReference type="Pfam" id="PF21365">
    <property type="entry name" value="Glyco_hydro_31_3rd"/>
    <property type="match status" value="1"/>
</dbReference>
<dbReference type="RefSeq" id="WP_012186734.1">
    <property type="nucleotide sequence ID" value="NC_009954.1"/>
</dbReference>
<dbReference type="SUPFAM" id="SSF51445">
    <property type="entry name" value="(Trans)glycosidases"/>
    <property type="match status" value="1"/>
</dbReference>
<evidence type="ECO:0000256" key="1">
    <source>
        <dbReference type="ARBA" id="ARBA00007806"/>
    </source>
</evidence>
<sequence>MEFSMKVSLINDDALKVSIIKSGSRYRESPAVVVKPSVELVSGENRLGPWLVKVAEDSINVSVNNMNATLRFSYSNDQIIVRGNLGLNDAVYGLGEKALPLNRKRFRVTMWNTDAYGYRYGSDPLYVSIPFFIITNKNGAIGHFADSTAKVIIDLGAEKEDEFTVIVNDYQLDYYIIRGPRLKDVVTRFINLTGKPTLMPKWALGHQQSRYSYYPQDRVIEIIKTFKEKELDNTVVYLDIHYMDGYRIFTWSKDRFPNPTELAKAAHELGVKLVTIVDPYVKVDPNYYVFKEGINGNHLSLDDDGGLSIVQGWPGKSALPDFFNKEAREWWASLIERWVREYGVDGIWLDMNEPAAFDYPNHTVSSKVITHRLDDDSRVPHDFLHNAYALYEAMATYDGLVKAGRRPFVLSRAGYAGIQRYAAVWTGDNTSNWEHLRLQLQILLGLSISGVTFIGADVGGFAKYVPGSGGNVLFTLSPELLVRWYEWAIFFPLLRNHASIGSPDQEPWAFGPRTLELIKNLLRLRARLTPYLYSLMWLSHINGEPIVRPLIYEYPNDEEVINIDDEFMLGPFMLIAPMLTSGNAREVYLPEGEWVNMWSGEVLNKGFHIVDAPLGKPPVFLRRGSLIPVQETQGVLGVLTVLGEGEFTVYDDDGESSSPTPSTLSLRISGESITVGNWINPMPQSPSSIILEAYVNKEPGKVTINDTEVAKAKFNIEPGPPSWYMDKLLYIRAATGSNVKIIN</sequence>
<dbReference type="GO" id="GO:0030246">
    <property type="term" value="F:carbohydrate binding"/>
    <property type="evidence" value="ECO:0007669"/>
    <property type="project" value="InterPro"/>
</dbReference>
<evidence type="ECO:0000256" key="3">
    <source>
        <dbReference type="ARBA" id="ARBA00023295"/>
    </source>
</evidence>
<dbReference type="GeneID" id="5709110"/>